<name>A0A1X6YT89_9RHOB</name>
<dbReference type="GO" id="GO:0005524">
    <property type="term" value="F:ATP binding"/>
    <property type="evidence" value="ECO:0007669"/>
    <property type="project" value="UniProtKB-KW"/>
</dbReference>
<evidence type="ECO:0000313" key="8">
    <source>
        <dbReference type="EMBL" id="SLN30126.1"/>
    </source>
</evidence>
<dbReference type="AlphaFoldDB" id="A0A1X6YT89"/>
<keyword evidence="8" id="KW-0418">Kinase</keyword>
<evidence type="ECO:0000256" key="1">
    <source>
        <dbReference type="ARBA" id="ARBA00000373"/>
    </source>
</evidence>
<comment type="pathway">
    <text evidence="2 6">Metabolic intermediate biosynthesis; 5-phospho-alpha-D-ribose 1-diphosphate biosynthesis; 5-phospho-alpha-D-ribose 1-diphosphate from D-ribose 5-phosphate (route II): step 3/3.</text>
</comment>
<evidence type="ECO:0000256" key="4">
    <source>
        <dbReference type="ARBA" id="ARBA00022741"/>
    </source>
</evidence>
<keyword evidence="3 6" id="KW-0808">Transferase</keyword>
<dbReference type="UniPathway" id="UPA00087">
    <property type="reaction ID" value="UER00175"/>
</dbReference>
<accession>A0A1X6YT89</accession>
<keyword evidence="5 6" id="KW-0067">ATP-binding</keyword>
<dbReference type="Gene3D" id="3.40.50.300">
    <property type="entry name" value="P-loop containing nucleotide triphosphate hydrolases"/>
    <property type="match status" value="1"/>
</dbReference>
<evidence type="ECO:0000256" key="3">
    <source>
        <dbReference type="ARBA" id="ARBA00022679"/>
    </source>
</evidence>
<evidence type="ECO:0000256" key="6">
    <source>
        <dbReference type="HAMAP-Rule" id="MF_00836"/>
    </source>
</evidence>
<dbReference type="InterPro" id="IPR027417">
    <property type="entry name" value="P-loop_NTPase"/>
</dbReference>
<keyword evidence="9" id="KW-1185">Reference proteome</keyword>
<gene>
    <name evidence="6 8" type="primary">phnN</name>
    <name evidence="8" type="ORF">PSM7751_01277</name>
</gene>
<evidence type="ECO:0000256" key="5">
    <source>
        <dbReference type="ARBA" id="ARBA00022840"/>
    </source>
</evidence>
<organism evidence="8 9">
    <name type="scientific">Pseudooceanicola marinus</name>
    <dbReference type="NCBI Taxonomy" id="396013"/>
    <lineage>
        <taxon>Bacteria</taxon>
        <taxon>Pseudomonadati</taxon>
        <taxon>Pseudomonadota</taxon>
        <taxon>Alphaproteobacteria</taxon>
        <taxon>Rhodobacterales</taxon>
        <taxon>Paracoccaceae</taxon>
        <taxon>Pseudooceanicola</taxon>
    </lineage>
</organism>
<feature type="binding site" evidence="6">
    <location>
        <begin position="10"/>
        <end position="17"/>
    </location>
    <ligand>
        <name>ATP</name>
        <dbReference type="ChEBI" id="CHEBI:30616"/>
    </ligand>
</feature>
<dbReference type="HAMAP" id="MF_00836">
    <property type="entry name" value="PhnN"/>
    <property type="match status" value="1"/>
</dbReference>
<dbReference type="OrthoDB" id="341217at2"/>
<dbReference type="EMBL" id="FWFN01000002">
    <property type="protein sequence ID" value="SLN30126.1"/>
    <property type="molecule type" value="Genomic_DNA"/>
</dbReference>
<dbReference type="InterPro" id="IPR008144">
    <property type="entry name" value="Guanylate_kin-like_dom"/>
</dbReference>
<dbReference type="EC" id="2.7.4.23" evidence="6"/>
<dbReference type="GO" id="GO:0019634">
    <property type="term" value="P:organic phosphonate metabolic process"/>
    <property type="evidence" value="ECO:0007669"/>
    <property type="project" value="UniProtKB-UniRule"/>
</dbReference>
<dbReference type="GO" id="GO:0006015">
    <property type="term" value="P:5-phosphoribose 1-diphosphate biosynthetic process"/>
    <property type="evidence" value="ECO:0007669"/>
    <property type="project" value="UniProtKB-UniRule"/>
</dbReference>
<evidence type="ECO:0000313" key="9">
    <source>
        <dbReference type="Proteomes" id="UP000193963"/>
    </source>
</evidence>
<dbReference type="PANTHER" id="PTHR23117">
    <property type="entry name" value="GUANYLATE KINASE-RELATED"/>
    <property type="match status" value="1"/>
</dbReference>
<dbReference type="SUPFAM" id="SSF52540">
    <property type="entry name" value="P-loop containing nucleoside triphosphate hydrolases"/>
    <property type="match status" value="1"/>
</dbReference>
<dbReference type="Proteomes" id="UP000193963">
    <property type="component" value="Unassembled WGS sequence"/>
</dbReference>
<comment type="catalytic activity">
    <reaction evidence="1 6">
        <text>alpha-D-ribose 1,5-bisphosphate + ATP = 5-phospho-alpha-D-ribose 1-diphosphate + ADP</text>
        <dbReference type="Rhea" id="RHEA:20109"/>
        <dbReference type="ChEBI" id="CHEBI:30616"/>
        <dbReference type="ChEBI" id="CHEBI:58017"/>
        <dbReference type="ChEBI" id="CHEBI:68688"/>
        <dbReference type="ChEBI" id="CHEBI:456216"/>
        <dbReference type="EC" id="2.7.4.23"/>
    </reaction>
</comment>
<dbReference type="InterPro" id="IPR008145">
    <property type="entry name" value="GK/Ca_channel_bsu"/>
</dbReference>
<dbReference type="SMART" id="SM00072">
    <property type="entry name" value="GuKc"/>
    <property type="match status" value="1"/>
</dbReference>
<sequence length="190" mass="19869">MAGRLLGIVGPSGVGKDSVMEAVAAARPGIGLVRRVITRPSEAGGEEFEGVSEAEFAARAARGAFLLSWPAHGLHYGIPATVLDELAAGRDLLVNLSRAVLPEAQAKVPGFACVALTAPVEVLADRLAARGRESREEIAGRLARAGFALPESVDVVELDNSGPLERTVAAVLALLDDRLQEAATEMEVRR</sequence>
<evidence type="ECO:0000259" key="7">
    <source>
        <dbReference type="PROSITE" id="PS50052"/>
    </source>
</evidence>
<comment type="similarity">
    <text evidence="6">Belongs to the ribose 1,5-bisphosphokinase family.</text>
</comment>
<dbReference type="InterPro" id="IPR012699">
    <property type="entry name" value="PhnN"/>
</dbReference>
<protein>
    <recommendedName>
        <fullName evidence="6">Ribose 1,5-bisphosphate phosphokinase PhnN</fullName>
        <ecNumber evidence="6">2.7.4.23</ecNumber>
    </recommendedName>
    <alternativeName>
        <fullName evidence="6">Ribose 1,5-bisphosphokinase</fullName>
    </alternativeName>
</protein>
<comment type="function">
    <text evidence="6">Catalyzes the phosphorylation of ribose 1,5-bisphosphate to 5-phospho-D-ribosyl alpha-1-diphosphate (PRPP).</text>
</comment>
<reference evidence="8 9" key="1">
    <citation type="submission" date="2017-03" db="EMBL/GenBank/DDBJ databases">
        <authorList>
            <person name="Afonso C.L."/>
            <person name="Miller P.J."/>
            <person name="Scott M.A."/>
            <person name="Spackman E."/>
            <person name="Goraichik I."/>
            <person name="Dimitrov K.M."/>
            <person name="Suarez D.L."/>
            <person name="Swayne D.E."/>
        </authorList>
    </citation>
    <scope>NUCLEOTIDE SEQUENCE [LARGE SCALE GENOMIC DNA]</scope>
    <source>
        <strain evidence="8 9">CECT 7751</strain>
    </source>
</reference>
<proteinExistence type="inferred from homology"/>
<dbReference type="PANTHER" id="PTHR23117:SF8">
    <property type="entry name" value="RIBOSE 1,5-BISPHOSPHATE PHOSPHOKINASE PHNN"/>
    <property type="match status" value="1"/>
</dbReference>
<dbReference type="PROSITE" id="PS50052">
    <property type="entry name" value="GUANYLATE_KINASE_2"/>
    <property type="match status" value="1"/>
</dbReference>
<feature type="domain" description="Guanylate kinase-like" evidence="7">
    <location>
        <begin position="3"/>
        <end position="176"/>
    </location>
</feature>
<dbReference type="RefSeq" id="WP_085887150.1">
    <property type="nucleotide sequence ID" value="NZ_FWFN01000002.1"/>
</dbReference>
<evidence type="ECO:0000256" key="2">
    <source>
        <dbReference type="ARBA" id="ARBA00005069"/>
    </source>
</evidence>
<keyword evidence="4 6" id="KW-0547">Nucleotide-binding</keyword>
<dbReference type="GO" id="GO:0033863">
    <property type="term" value="F:ribose 1,5-bisphosphate phosphokinase activity"/>
    <property type="evidence" value="ECO:0007669"/>
    <property type="project" value="UniProtKB-UniRule"/>
</dbReference>
<dbReference type="GO" id="GO:0005829">
    <property type="term" value="C:cytosol"/>
    <property type="evidence" value="ECO:0007669"/>
    <property type="project" value="TreeGrafter"/>
</dbReference>
<dbReference type="NCBIfam" id="TIGR02322">
    <property type="entry name" value="phosphon_PhnN"/>
    <property type="match status" value="1"/>
</dbReference>